<evidence type="ECO:0000313" key="1">
    <source>
        <dbReference type="EMBL" id="GAA4464235.1"/>
    </source>
</evidence>
<evidence type="ECO:0000313" key="2">
    <source>
        <dbReference type="Proteomes" id="UP001500840"/>
    </source>
</evidence>
<gene>
    <name evidence="1" type="ORF">GCM10023156_50550</name>
</gene>
<proteinExistence type="predicted"/>
<protein>
    <recommendedName>
        <fullName evidence="3">ATP-binding protein</fullName>
    </recommendedName>
</protein>
<accession>A0ABP8NB68</accession>
<evidence type="ECO:0008006" key="3">
    <source>
        <dbReference type="Google" id="ProtNLM"/>
    </source>
</evidence>
<comment type="caution">
    <text evidence="1">The sequence shown here is derived from an EMBL/GenBank/DDBJ whole genome shotgun (WGS) entry which is preliminary data.</text>
</comment>
<name>A0ABP8NB68_9BACT</name>
<dbReference type="Proteomes" id="UP001500840">
    <property type="component" value="Unassembled WGS sequence"/>
</dbReference>
<reference evidence="2" key="1">
    <citation type="journal article" date="2019" name="Int. J. Syst. Evol. Microbiol.">
        <title>The Global Catalogue of Microorganisms (GCM) 10K type strain sequencing project: providing services to taxonomists for standard genome sequencing and annotation.</title>
        <authorList>
            <consortium name="The Broad Institute Genomics Platform"/>
            <consortium name="The Broad Institute Genome Sequencing Center for Infectious Disease"/>
            <person name="Wu L."/>
            <person name="Ma J."/>
        </authorList>
    </citation>
    <scope>NUCLEOTIDE SEQUENCE [LARGE SCALE GENOMIC DNA]</scope>
    <source>
        <strain evidence="2">JCM 17759</strain>
    </source>
</reference>
<dbReference type="EMBL" id="BAABGA010000067">
    <property type="protein sequence ID" value="GAA4464235.1"/>
    <property type="molecule type" value="Genomic_DNA"/>
</dbReference>
<organism evidence="1 2">
    <name type="scientific">Novipirellula rosea</name>
    <dbReference type="NCBI Taxonomy" id="1031540"/>
    <lineage>
        <taxon>Bacteria</taxon>
        <taxon>Pseudomonadati</taxon>
        <taxon>Planctomycetota</taxon>
        <taxon>Planctomycetia</taxon>
        <taxon>Pirellulales</taxon>
        <taxon>Pirellulaceae</taxon>
        <taxon>Novipirellula</taxon>
    </lineage>
</organism>
<keyword evidence="2" id="KW-1185">Reference proteome</keyword>
<sequence length="516" mass="58001">MIARDLLQNFYDSHLSNVQDISITAEGASATVVGKVSFDLNKLFYLASEKTEEHVGQYGEGFKAAIACLLRRHPEAIVVAQSGNGAVNVRLAERELGNSSVQPLVYDFYELPTECIGSKLIIQKVTSDLTAEISCALSQFWHDGNSLSGELLARSPDGKLSVFQSTNEKGHLFYRGLKRGEMSGLPLVLVCEKAYQQIERKTTQDRDRKAFDDVVLGTFYSVWANNFFKHDWRAIGVVLDAAKPLWQNGKSHALLSAIASKRPRVGTLISDRFADDYFAVCKSTDPMTQMRITAKEGEWKAAGRTALPAYFSAFGVENAEVFFQKQVKQAEKEAERNGRRSLSPTETASKQILDDAVQEFAPEIWESFGSRRPSYSVAETETLLGQFKKALPYRTSQVFLSASVFESDLASALATFLHEHTHIYGYDGGREFTDALTWLIASVIRNRSSLDRFEKSWNQAIRKVKTERNAKKTWQSKGQKIDIASLSEPEMRRVLQLLPPVQVRRLVERLDEEKQQ</sequence>